<reference evidence="3" key="1">
    <citation type="journal article" date="2023" name="Mol. Biol. Evol.">
        <title>Third-Generation Sequencing Reveals the Adaptive Role of the Epigenome in Three Deep-Sea Polychaetes.</title>
        <authorList>
            <person name="Perez M."/>
            <person name="Aroh O."/>
            <person name="Sun Y."/>
            <person name="Lan Y."/>
            <person name="Juniper S.K."/>
            <person name="Young C.R."/>
            <person name="Angers B."/>
            <person name="Qian P.Y."/>
        </authorList>
    </citation>
    <scope>NUCLEOTIDE SEQUENCE</scope>
    <source>
        <strain evidence="3">P08H-3</strain>
    </source>
</reference>
<evidence type="ECO:0000259" key="2">
    <source>
        <dbReference type="Pfam" id="PF07662"/>
    </source>
</evidence>
<feature type="transmembrane region" description="Helical" evidence="1">
    <location>
        <begin position="186"/>
        <end position="206"/>
    </location>
</feature>
<evidence type="ECO:0000313" key="3">
    <source>
        <dbReference type="EMBL" id="KAK2159929.1"/>
    </source>
</evidence>
<dbReference type="AlphaFoldDB" id="A0AAD9JVT0"/>
<name>A0AAD9JVT0_9ANNE</name>
<dbReference type="PANTHER" id="PTHR10590">
    <property type="entry name" value="SODIUM/NUCLEOSIDE COTRANSPORTER"/>
    <property type="match status" value="1"/>
</dbReference>
<proteinExistence type="predicted"/>
<dbReference type="GO" id="GO:0005886">
    <property type="term" value="C:plasma membrane"/>
    <property type="evidence" value="ECO:0007669"/>
    <property type="project" value="TreeGrafter"/>
</dbReference>
<keyword evidence="1" id="KW-1133">Transmembrane helix</keyword>
<dbReference type="EMBL" id="JAODUP010000143">
    <property type="protein sequence ID" value="KAK2159929.1"/>
    <property type="molecule type" value="Genomic_DNA"/>
</dbReference>
<accession>A0AAD9JVT0</accession>
<dbReference type="Proteomes" id="UP001208570">
    <property type="component" value="Unassembled WGS sequence"/>
</dbReference>
<gene>
    <name evidence="3" type="ORF">LSH36_143g02065</name>
</gene>
<dbReference type="InterPro" id="IPR011657">
    <property type="entry name" value="CNT_C_dom"/>
</dbReference>
<keyword evidence="1" id="KW-0472">Membrane</keyword>
<feature type="domain" description="Concentrative nucleoside transporter C-terminal" evidence="2">
    <location>
        <begin position="118"/>
        <end position="247"/>
    </location>
</feature>
<comment type="caution">
    <text evidence="3">The sequence shown here is derived from an EMBL/GenBank/DDBJ whole genome shotgun (WGS) entry which is preliminary data.</text>
</comment>
<dbReference type="InterPro" id="IPR008276">
    <property type="entry name" value="C_nuclsd_transpt"/>
</dbReference>
<evidence type="ECO:0000313" key="4">
    <source>
        <dbReference type="Proteomes" id="UP001208570"/>
    </source>
</evidence>
<protein>
    <recommendedName>
        <fullName evidence="2">Concentrative nucleoside transporter C-terminal domain-containing protein</fullName>
    </recommendedName>
</protein>
<keyword evidence="1" id="KW-0812">Transmembrane</keyword>
<sequence length="272" mass="30107">MGWWLSSIRLAWETDLGISVIQRSRSGIRLWESLRGAFLRIQVISILYYWGVMQVIVKWVAGVMQFAMGTTAGESLNAAGNIFIGQTEAPLMIKPLLSHMTKSELHAVMTGGFATVAAMAKLLYPETEQSKTTVKDVQKLPKSTEVNFVAAAANGASQSIALVANVAVNLIAFVSLLAFVDGALTWFGHRLICSYLLIPLAFIMGVEPRDCRHVAELIGVKTFLNEFIAYIDLSKLIKNSDTWMSTKTPELRDIKHLDEHQGARTPLEARRK</sequence>
<feature type="transmembrane region" description="Helical" evidence="1">
    <location>
        <begin position="37"/>
        <end position="57"/>
    </location>
</feature>
<dbReference type="Pfam" id="PF07662">
    <property type="entry name" value="Nucleos_tra2_C"/>
    <property type="match status" value="1"/>
</dbReference>
<evidence type="ECO:0000256" key="1">
    <source>
        <dbReference type="SAM" id="Phobius"/>
    </source>
</evidence>
<organism evidence="3 4">
    <name type="scientific">Paralvinella palmiformis</name>
    <dbReference type="NCBI Taxonomy" id="53620"/>
    <lineage>
        <taxon>Eukaryota</taxon>
        <taxon>Metazoa</taxon>
        <taxon>Spiralia</taxon>
        <taxon>Lophotrochozoa</taxon>
        <taxon>Annelida</taxon>
        <taxon>Polychaeta</taxon>
        <taxon>Sedentaria</taxon>
        <taxon>Canalipalpata</taxon>
        <taxon>Terebellida</taxon>
        <taxon>Terebelliformia</taxon>
        <taxon>Alvinellidae</taxon>
        <taxon>Paralvinella</taxon>
    </lineage>
</organism>
<keyword evidence="4" id="KW-1185">Reference proteome</keyword>
<feature type="transmembrane region" description="Helical" evidence="1">
    <location>
        <begin position="105"/>
        <end position="124"/>
    </location>
</feature>
<dbReference type="PANTHER" id="PTHR10590:SF4">
    <property type="entry name" value="SOLUTE CARRIER FAMILY 28 MEMBER 3"/>
    <property type="match status" value="1"/>
</dbReference>
<feature type="transmembrane region" description="Helical" evidence="1">
    <location>
        <begin position="160"/>
        <end position="180"/>
    </location>
</feature>
<dbReference type="GO" id="GO:0005415">
    <property type="term" value="F:nucleoside:sodium symporter activity"/>
    <property type="evidence" value="ECO:0007669"/>
    <property type="project" value="TreeGrafter"/>
</dbReference>